<reference evidence="4" key="1">
    <citation type="submission" date="2025-08" db="UniProtKB">
        <authorList>
            <consortium name="RefSeq"/>
        </authorList>
    </citation>
    <scope>IDENTIFICATION</scope>
    <source>
        <tissue evidence="4">Gonads</tissue>
    </source>
</reference>
<evidence type="ECO:0000256" key="1">
    <source>
        <dbReference type="SAM" id="Phobius"/>
    </source>
</evidence>
<dbReference type="SUPFAM" id="SSF48726">
    <property type="entry name" value="Immunoglobulin"/>
    <property type="match status" value="1"/>
</dbReference>
<dbReference type="OrthoDB" id="9904387at2759"/>
<evidence type="ECO:0000313" key="4">
    <source>
        <dbReference type="RefSeq" id="XP_013398659.1"/>
    </source>
</evidence>
<dbReference type="InterPro" id="IPR036179">
    <property type="entry name" value="Ig-like_dom_sf"/>
</dbReference>
<gene>
    <name evidence="4" type="primary">LOC106165109</name>
</gene>
<proteinExistence type="predicted"/>
<keyword evidence="1" id="KW-0472">Membrane</keyword>
<protein>
    <submittedName>
        <fullName evidence="4">Uncharacterized protein LOC106165109</fullName>
    </submittedName>
</protein>
<accession>A0A1S3IMA2</accession>
<dbReference type="Proteomes" id="UP000085678">
    <property type="component" value="Unplaced"/>
</dbReference>
<dbReference type="AlphaFoldDB" id="A0A1S3IMA2"/>
<keyword evidence="1" id="KW-1133">Transmembrane helix</keyword>
<keyword evidence="3" id="KW-1185">Reference proteome</keyword>
<keyword evidence="2" id="KW-0732">Signal</keyword>
<dbReference type="GeneID" id="106165109"/>
<organism evidence="3 4">
    <name type="scientific">Lingula anatina</name>
    <name type="common">Brachiopod</name>
    <name type="synonym">Lingula unguis</name>
    <dbReference type="NCBI Taxonomy" id="7574"/>
    <lineage>
        <taxon>Eukaryota</taxon>
        <taxon>Metazoa</taxon>
        <taxon>Spiralia</taxon>
        <taxon>Lophotrochozoa</taxon>
        <taxon>Brachiopoda</taxon>
        <taxon>Linguliformea</taxon>
        <taxon>Lingulata</taxon>
        <taxon>Lingulida</taxon>
        <taxon>Linguloidea</taxon>
        <taxon>Lingulidae</taxon>
        <taxon>Lingula</taxon>
    </lineage>
</organism>
<name>A0A1S3IMA2_LINAN</name>
<feature type="signal peptide" evidence="2">
    <location>
        <begin position="1"/>
        <end position="23"/>
    </location>
</feature>
<keyword evidence="1" id="KW-0812">Transmembrane</keyword>
<feature type="chain" id="PRO_5010320821" evidence="2">
    <location>
        <begin position="24"/>
        <end position="342"/>
    </location>
</feature>
<sequence>MDRMVQTLVLLVILNCWLGQVFCSPVALEESTDIDTVYVRENGTVALQWSLFIGENAGRSSVNVMIKKRDALLCQWVKAHGEVNQCDQGMKLTINPEQVRVPGPTNINVTFSFENKKHTDNGIYDCCFVIDEKWREMQKLEKKLETTAEPNVTATYNDSSNTTITCFVSGGRPKPVETILLLNGTEISRSECTYCRNNSKCSSIHSVEKLTGIYKCRVELVGDVVDSAEVDIPFTTKDTHNQTSAVGNVGVNTVQTVCVIAVLLVLAFGLIIIVVWRCRIFWNPVKTPANDVIHQAEETEHCVAHYTKSSGSVEIVASSENENEPCLSQNQAPSHRKSVAKI</sequence>
<dbReference type="KEGG" id="lak:106165109"/>
<evidence type="ECO:0000256" key="2">
    <source>
        <dbReference type="SAM" id="SignalP"/>
    </source>
</evidence>
<dbReference type="RefSeq" id="XP_013398659.1">
    <property type="nucleotide sequence ID" value="XM_013543205.2"/>
</dbReference>
<dbReference type="InParanoid" id="A0A1S3IMA2"/>
<evidence type="ECO:0000313" key="3">
    <source>
        <dbReference type="Proteomes" id="UP000085678"/>
    </source>
</evidence>
<feature type="transmembrane region" description="Helical" evidence="1">
    <location>
        <begin position="254"/>
        <end position="276"/>
    </location>
</feature>